<dbReference type="RefSeq" id="WP_377401443.1">
    <property type="nucleotide sequence ID" value="NZ_JBHTFQ010000003.1"/>
</dbReference>
<feature type="signal peptide" evidence="1">
    <location>
        <begin position="1"/>
        <end position="24"/>
    </location>
</feature>
<accession>A0ABW2UKD5</accession>
<keyword evidence="1" id="KW-0732">Signal</keyword>
<proteinExistence type="predicted"/>
<dbReference type="InterPro" id="IPR007433">
    <property type="entry name" value="DUF481"/>
</dbReference>
<gene>
    <name evidence="2" type="ORF">ACFQXB_07350</name>
</gene>
<evidence type="ECO:0000313" key="3">
    <source>
        <dbReference type="Proteomes" id="UP001596516"/>
    </source>
</evidence>
<keyword evidence="3" id="KW-1185">Reference proteome</keyword>
<reference evidence="3" key="1">
    <citation type="journal article" date="2019" name="Int. J. Syst. Evol. Microbiol.">
        <title>The Global Catalogue of Microorganisms (GCM) 10K type strain sequencing project: providing services to taxonomists for standard genome sequencing and annotation.</title>
        <authorList>
            <consortium name="The Broad Institute Genomics Platform"/>
            <consortium name="The Broad Institute Genome Sequencing Center for Infectious Disease"/>
            <person name="Wu L."/>
            <person name="Ma J."/>
        </authorList>
    </citation>
    <scope>NUCLEOTIDE SEQUENCE [LARGE SCALE GENOMIC DNA]</scope>
    <source>
        <strain evidence="3">CGMCC 1.12750</strain>
    </source>
</reference>
<sequence>MKQSVKLAAASALTLALAGTSAMAQTTITGIQQLDDQIDDVQIQAQRDLERAGDRARFGQPGVGADGWTGSVALTFSGNTGNTETQDLALAGRFGLVDGPWSHTFGFGLEYGEDNNSTTKEKAFAIIDSNYSLTPEFYVFGLGRWERDNFADTRDAFVGIGPGYRIINTPDVAWRVQAGPGWRSNRTGDARTDEVALIASSRLFFRVNEGVFITNDTDVLHSDVNTLTTNDLGLNVAMTEGLATRISLRTDYNTDPAPDRRNTDNTIGVSLVYSFR</sequence>
<organism evidence="2 3">
    <name type="scientific">Plastorhodobacter daqingensis</name>
    <dbReference type="NCBI Taxonomy" id="1387281"/>
    <lineage>
        <taxon>Bacteria</taxon>
        <taxon>Pseudomonadati</taxon>
        <taxon>Pseudomonadota</taxon>
        <taxon>Alphaproteobacteria</taxon>
        <taxon>Rhodobacterales</taxon>
        <taxon>Paracoccaceae</taxon>
        <taxon>Plastorhodobacter</taxon>
    </lineage>
</organism>
<evidence type="ECO:0000313" key="2">
    <source>
        <dbReference type="EMBL" id="MFC7704006.1"/>
    </source>
</evidence>
<comment type="caution">
    <text evidence="2">The sequence shown here is derived from an EMBL/GenBank/DDBJ whole genome shotgun (WGS) entry which is preliminary data.</text>
</comment>
<evidence type="ECO:0000256" key="1">
    <source>
        <dbReference type="SAM" id="SignalP"/>
    </source>
</evidence>
<name>A0ABW2UKD5_9RHOB</name>
<protein>
    <submittedName>
        <fullName evidence="2">YdiY family protein</fullName>
    </submittedName>
</protein>
<feature type="chain" id="PRO_5046007609" evidence="1">
    <location>
        <begin position="25"/>
        <end position="276"/>
    </location>
</feature>
<dbReference type="Pfam" id="PF04338">
    <property type="entry name" value="DUF481"/>
    <property type="match status" value="1"/>
</dbReference>
<dbReference type="EMBL" id="JBHTFQ010000003">
    <property type="protein sequence ID" value="MFC7704006.1"/>
    <property type="molecule type" value="Genomic_DNA"/>
</dbReference>
<dbReference type="Proteomes" id="UP001596516">
    <property type="component" value="Unassembled WGS sequence"/>
</dbReference>